<evidence type="ECO:0000256" key="4">
    <source>
        <dbReference type="SAM" id="SignalP"/>
    </source>
</evidence>
<proteinExistence type="predicted"/>
<dbReference type="Pfam" id="PF08263">
    <property type="entry name" value="LRRNT_2"/>
    <property type="match status" value="1"/>
</dbReference>
<evidence type="ECO:0000256" key="2">
    <source>
        <dbReference type="ARBA" id="ARBA00022729"/>
    </source>
</evidence>
<evidence type="ECO:0000256" key="1">
    <source>
        <dbReference type="ARBA" id="ARBA00022614"/>
    </source>
</evidence>
<protein>
    <recommendedName>
        <fullName evidence="5">Leucine-rich repeat-containing N-terminal plant-type domain-containing protein</fullName>
    </recommendedName>
</protein>
<keyword evidence="2 4" id="KW-0732">Signal</keyword>
<feature type="chain" id="PRO_5040322676" description="Leucine-rich repeat-containing N-terminal plant-type domain-containing protein" evidence="4">
    <location>
        <begin position="23"/>
        <end position="174"/>
    </location>
</feature>
<dbReference type="Proteomes" id="UP001153076">
    <property type="component" value="Unassembled WGS sequence"/>
</dbReference>
<evidence type="ECO:0000256" key="3">
    <source>
        <dbReference type="ARBA" id="ARBA00022737"/>
    </source>
</evidence>
<dbReference type="SUPFAM" id="SSF52058">
    <property type="entry name" value="L domain-like"/>
    <property type="match status" value="1"/>
</dbReference>
<name>A0A9Q1JWB5_9CARY</name>
<keyword evidence="3" id="KW-0677">Repeat</keyword>
<dbReference type="Gene3D" id="3.80.10.10">
    <property type="entry name" value="Ribonuclease Inhibitor"/>
    <property type="match status" value="1"/>
</dbReference>
<keyword evidence="1" id="KW-0433">Leucine-rich repeat</keyword>
<gene>
    <name evidence="6" type="ORF">Cgig2_028536</name>
</gene>
<sequence length="174" mass="19450">MGVGSLFLLVLSSAATLVTGNAEDPNMSWDATLVNPCTWFHITCNSNNQVSRLELYSNSFTGESPAETGELISLISWDPSQNQFSGPIPGVLEDHDNKEQNELKNSLTGRVPYKISRVALMKVSQSPPLYKTLELDGIANISIKYKEQFVWHWFGVLLERMQSASTMCVYVRIF</sequence>
<comment type="caution">
    <text evidence="6">The sequence shown here is derived from an EMBL/GenBank/DDBJ whole genome shotgun (WGS) entry which is preliminary data.</text>
</comment>
<dbReference type="InterPro" id="IPR013210">
    <property type="entry name" value="LRR_N_plant-typ"/>
</dbReference>
<evidence type="ECO:0000259" key="5">
    <source>
        <dbReference type="Pfam" id="PF08263"/>
    </source>
</evidence>
<keyword evidence="7" id="KW-1185">Reference proteome</keyword>
<reference evidence="6" key="1">
    <citation type="submission" date="2022-04" db="EMBL/GenBank/DDBJ databases">
        <title>Carnegiea gigantea Genome sequencing and assembly v2.</title>
        <authorList>
            <person name="Copetti D."/>
            <person name="Sanderson M.J."/>
            <person name="Burquez A."/>
            <person name="Wojciechowski M.F."/>
        </authorList>
    </citation>
    <scope>NUCLEOTIDE SEQUENCE</scope>
    <source>
        <strain evidence="6">SGP5-SGP5p</strain>
        <tissue evidence="6">Aerial part</tissue>
    </source>
</reference>
<dbReference type="AlphaFoldDB" id="A0A9Q1JWB5"/>
<feature type="signal peptide" evidence="4">
    <location>
        <begin position="1"/>
        <end position="22"/>
    </location>
</feature>
<organism evidence="6 7">
    <name type="scientific">Carnegiea gigantea</name>
    <dbReference type="NCBI Taxonomy" id="171969"/>
    <lineage>
        <taxon>Eukaryota</taxon>
        <taxon>Viridiplantae</taxon>
        <taxon>Streptophyta</taxon>
        <taxon>Embryophyta</taxon>
        <taxon>Tracheophyta</taxon>
        <taxon>Spermatophyta</taxon>
        <taxon>Magnoliopsida</taxon>
        <taxon>eudicotyledons</taxon>
        <taxon>Gunneridae</taxon>
        <taxon>Pentapetalae</taxon>
        <taxon>Caryophyllales</taxon>
        <taxon>Cactineae</taxon>
        <taxon>Cactaceae</taxon>
        <taxon>Cactoideae</taxon>
        <taxon>Echinocereeae</taxon>
        <taxon>Carnegiea</taxon>
    </lineage>
</organism>
<evidence type="ECO:0000313" key="6">
    <source>
        <dbReference type="EMBL" id="KAJ8432274.1"/>
    </source>
</evidence>
<accession>A0A9Q1JWB5</accession>
<dbReference type="InterPro" id="IPR032675">
    <property type="entry name" value="LRR_dom_sf"/>
</dbReference>
<evidence type="ECO:0000313" key="7">
    <source>
        <dbReference type="Proteomes" id="UP001153076"/>
    </source>
</evidence>
<feature type="domain" description="Leucine-rich repeat-containing N-terminal plant-type" evidence="5">
    <location>
        <begin position="27"/>
        <end position="45"/>
    </location>
</feature>
<dbReference type="EMBL" id="JAKOGI010000620">
    <property type="protein sequence ID" value="KAJ8432274.1"/>
    <property type="molecule type" value="Genomic_DNA"/>
</dbReference>
<dbReference type="PANTHER" id="PTHR47988">
    <property type="entry name" value="SOMATIC EMBRYOGENESIS RECEPTOR KINASE 1"/>
    <property type="match status" value="1"/>
</dbReference>